<dbReference type="CDD" id="cd00041">
    <property type="entry name" value="CUB"/>
    <property type="match status" value="12"/>
</dbReference>
<evidence type="ECO:0000313" key="6">
    <source>
        <dbReference type="Proteomes" id="UP001176940"/>
    </source>
</evidence>
<feature type="domain" description="CUB" evidence="4">
    <location>
        <begin position="182"/>
        <end position="295"/>
    </location>
</feature>
<feature type="disulfide bond" evidence="3">
    <location>
        <begin position="62"/>
        <end position="89"/>
    </location>
</feature>
<reference evidence="5" key="1">
    <citation type="submission" date="2023-07" db="EMBL/GenBank/DDBJ databases">
        <authorList>
            <person name="Stuckert A."/>
        </authorList>
    </citation>
    <scope>NUCLEOTIDE SEQUENCE</scope>
</reference>
<feature type="domain" description="CUB" evidence="4">
    <location>
        <begin position="650"/>
        <end position="761"/>
    </location>
</feature>
<dbReference type="InterPro" id="IPR035914">
    <property type="entry name" value="Sperma_CUB_dom_sf"/>
</dbReference>
<dbReference type="PROSITE" id="PS01180">
    <property type="entry name" value="CUB"/>
    <property type="match status" value="12"/>
</dbReference>
<dbReference type="Gene3D" id="2.60.120.290">
    <property type="entry name" value="Spermadhesin, CUB domain"/>
    <property type="match status" value="12"/>
</dbReference>
<feature type="domain" description="CUB" evidence="4">
    <location>
        <begin position="883"/>
        <end position="999"/>
    </location>
</feature>
<feature type="domain" description="CUB" evidence="4">
    <location>
        <begin position="62"/>
        <end position="178"/>
    </location>
</feature>
<organism evidence="5 6">
    <name type="scientific">Ranitomeya imitator</name>
    <name type="common">mimic poison frog</name>
    <dbReference type="NCBI Taxonomy" id="111125"/>
    <lineage>
        <taxon>Eukaryota</taxon>
        <taxon>Metazoa</taxon>
        <taxon>Chordata</taxon>
        <taxon>Craniata</taxon>
        <taxon>Vertebrata</taxon>
        <taxon>Euteleostomi</taxon>
        <taxon>Amphibia</taxon>
        <taxon>Batrachia</taxon>
        <taxon>Anura</taxon>
        <taxon>Neobatrachia</taxon>
        <taxon>Hyloidea</taxon>
        <taxon>Dendrobatidae</taxon>
        <taxon>Dendrobatinae</taxon>
        <taxon>Ranitomeya</taxon>
    </lineage>
</organism>
<feature type="domain" description="CUB" evidence="4">
    <location>
        <begin position="763"/>
        <end position="876"/>
    </location>
</feature>
<dbReference type="InterPro" id="IPR000859">
    <property type="entry name" value="CUB_dom"/>
</dbReference>
<dbReference type="EMBL" id="CAUEEQ010065249">
    <property type="protein sequence ID" value="CAJ0965093.1"/>
    <property type="molecule type" value="Genomic_DNA"/>
</dbReference>
<feature type="domain" description="CUB" evidence="4">
    <location>
        <begin position="535"/>
        <end position="649"/>
    </location>
</feature>
<dbReference type="Pfam" id="PF00431">
    <property type="entry name" value="CUB"/>
    <property type="match status" value="12"/>
</dbReference>
<evidence type="ECO:0000256" key="1">
    <source>
        <dbReference type="ARBA" id="ARBA00022737"/>
    </source>
</evidence>
<sequence>CSSSYLELRDGADSASRVLAKLCGTLPVVTYKSLGTAMYVRFRTDGSTPRAGFSAQYSIATCGGAHYGQSGIIQSPGYPTQSYPDASSCEWFLNGPTGHFLIIRFQSLDLQNSSNCLSDFVEIREYDASGEFARKLLGKFCNNTTPGEVRTSDSFAYVKFVSDGSVNAKGFRLHYEASVEECGGDINGITGTLNSPNYPNLYPHNRVCEWRITVPEGKRVTLTIHDLQLQDHQSCTNDYVAVHNGYRHQSPLLEKLCGNIAPDTTIRSSGNTMKVSFITDGSVSSGGFQAAFTSLEDAVCGGSLMDAPGGNFTSPGFDRVTNYAKNLNCEWTIHNPKADNSTTFIEFTALQLEPHQDCQKDFIEIRRDHAEGEVVSRVCGRTKPPVPLALLAARIWVRFVSNAEVEDRGFAADYSFTGCGGVQSGASGVVASPNFPEEYPALSHCAWLLQAPEGDIITLSFANFNLEYHSVCRWDSVTLVNGASPGSPVIGQYCGSTSPGTVQSGSNKLLVIFNAERSMNGGGFYANWTSGSLGCGGDISADSGNIKSPGWPLNFPVNSRCTWTIRTQESSHFELDFNENFNIPNSGGQCERSFVKAWSGVEESDEALLLTGCGNTVPSPIISPGNTVKLTFQSQDEPGHGFMTSFNSRCGANFTKLSGRIVSLNYPNKYENNLNCNYTIHADDGMFIALTFLTFGVEDSTSCDRDGVKIFRGTSTSGSALATLCGDTLPPPVSSRGTMSINFYTNSNVTMHGFMATYRMYPCGGTYNRTFGVLRSPMHSITNYHNDMNCSYLITVEEDKIIELKFNEFDVQESSSCSYDYVSVYDGSNVYGTHLGKFCGKVLPPVVRSLSNNLFLVFFTDLHDGGGGWRASYRQTLGPGQGCGGYLTNATGRFGSPDSDGDGKYDNALHCVWNIVAPVNKQITLTFSSFFLEAQVSRTCRYDFVKIFDGSSTNSNLQGTFCGSDVPAQFVSSTNALTVWFVSDMTVQLSGFNATYIMTDIICGGIYNATSSVTTATSPNYPNSYPPFTSCMWTIDSPENENVKVTIQSFHLQPGLHCSNNYLEVKDSPVGDLGQLHRYCGTDASEVPEFYSSGRTVVVTFKSQEFTAGNGLSFTYQISNCSREYNQSFGYLRSPNWPGSYPTRLECEVILRAPENHSISLFFHSFHLEAISSCPDYLEVRNGSARDSPLLRKHCGNSLPDPIFPKNHILHLFFKSDVIAAGNGYEITWTSSPKGCGGTLFGDHGSFTSPEYPRSYSNNTDCEWTIAAPPGRTVAISLAAFSIDDPGDCEKNYLRFFDGAASTSPLMRTFCGPDGNIASFSATSHQVFIKFHADYAVLPSYFRIIWSS</sequence>
<evidence type="ECO:0000313" key="5">
    <source>
        <dbReference type="EMBL" id="CAJ0965093.1"/>
    </source>
</evidence>
<feature type="domain" description="CUB" evidence="4">
    <location>
        <begin position="300"/>
        <end position="417"/>
    </location>
</feature>
<dbReference type="SUPFAM" id="SSF49854">
    <property type="entry name" value="Spermadhesin, CUB domain"/>
    <property type="match status" value="12"/>
</dbReference>
<evidence type="ECO:0000256" key="3">
    <source>
        <dbReference type="PROSITE-ProRule" id="PRU00059"/>
    </source>
</evidence>
<evidence type="ECO:0000256" key="2">
    <source>
        <dbReference type="ARBA" id="ARBA00023157"/>
    </source>
</evidence>
<feature type="domain" description="CUB" evidence="4">
    <location>
        <begin position="1121"/>
        <end position="1232"/>
    </location>
</feature>
<feature type="domain" description="CUB" evidence="4">
    <location>
        <begin position="1"/>
        <end position="60"/>
    </location>
</feature>
<feature type="domain" description="CUB" evidence="4">
    <location>
        <begin position="1236"/>
        <end position="1348"/>
    </location>
</feature>
<comment type="caution">
    <text evidence="3">Lacks conserved residue(s) required for the propagation of feature annotation.</text>
</comment>
<feature type="domain" description="CUB" evidence="4">
    <location>
        <begin position="1003"/>
        <end position="1119"/>
    </location>
</feature>
<feature type="non-terminal residue" evidence="5">
    <location>
        <position position="1"/>
    </location>
</feature>
<evidence type="ECO:0000259" key="4">
    <source>
        <dbReference type="PROSITE" id="PS01180"/>
    </source>
</evidence>
<feature type="domain" description="CUB" evidence="4">
    <location>
        <begin position="419"/>
        <end position="531"/>
    </location>
</feature>
<accession>A0ABN9MES4</accession>
<protein>
    <recommendedName>
        <fullName evidence="4">CUB domain-containing protein</fullName>
    </recommendedName>
</protein>
<comment type="caution">
    <text evidence="5">The sequence shown here is derived from an EMBL/GenBank/DDBJ whole genome shotgun (WGS) entry which is preliminary data.</text>
</comment>
<dbReference type="PANTHER" id="PTHR24251:SF37">
    <property type="entry name" value="CUB DOMAIN-CONTAINING PROTEIN"/>
    <property type="match status" value="1"/>
</dbReference>
<dbReference type="SMART" id="SM00042">
    <property type="entry name" value="CUB"/>
    <property type="match status" value="11"/>
</dbReference>
<keyword evidence="6" id="KW-1185">Reference proteome</keyword>
<feature type="disulfide bond" evidence="3">
    <location>
        <begin position="763"/>
        <end position="790"/>
    </location>
</feature>
<gene>
    <name evidence="5" type="ORF">RIMI_LOCUS19947446</name>
</gene>
<name>A0ABN9MES4_9NEOB</name>
<keyword evidence="1" id="KW-0677">Repeat</keyword>
<keyword evidence="2 3" id="KW-1015">Disulfide bond</keyword>
<dbReference type="Proteomes" id="UP001176940">
    <property type="component" value="Unassembled WGS sequence"/>
</dbReference>
<dbReference type="PANTHER" id="PTHR24251">
    <property type="entry name" value="OVOCHYMASE-RELATED"/>
    <property type="match status" value="1"/>
</dbReference>
<proteinExistence type="predicted"/>